<organism evidence="1">
    <name type="scientific">Siphoviridae sp. ctqPo10</name>
    <dbReference type="NCBI Taxonomy" id="2827948"/>
    <lineage>
        <taxon>Viruses</taxon>
        <taxon>Duplodnaviria</taxon>
        <taxon>Heunggongvirae</taxon>
        <taxon>Uroviricota</taxon>
        <taxon>Caudoviricetes</taxon>
    </lineage>
</organism>
<proteinExistence type="predicted"/>
<sequence length="82" mass="9514">MDCFSGWNAGKCDNFMGIFVHETRLSSVIFHCSRSIFGQIIDNFAVKMLFSSCGMVCVVMDDRNYHWIFGRLLKMEVLKCLY</sequence>
<evidence type="ECO:0000313" key="1">
    <source>
        <dbReference type="EMBL" id="DAF54759.1"/>
    </source>
</evidence>
<accession>A0A8S5SVM5</accession>
<protein>
    <submittedName>
        <fullName evidence="1">Uncharacterized protein</fullName>
    </submittedName>
</protein>
<dbReference type="EMBL" id="BK032682">
    <property type="protein sequence ID" value="DAF54759.1"/>
    <property type="molecule type" value="Genomic_DNA"/>
</dbReference>
<reference evidence="1" key="1">
    <citation type="journal article" date="2021" name="Proc. Natl. Acad. Sci. U.S.A.">
        <title>A Catalog of Tens of Thousands of Viruses from Human Metagenomes Reveals Hidden Associations with Chronic Diseases.</title>
        <authorList>
            <person name="Tisza M.J."/>
            <person name="Buck C.B."/>
        </authorList>
    </citation>
    <scope>NUCLEOTIDE SEQUENCE</scope>
    <source>
        <strain evidence="1">CtqPo10</strain>
    </source>
</reference>
<name>A0A8S5SVM5_9CAUD</name>